<gene>
    <name evidence="6" type="primary">LOC120283508</name>
</gene>
<organism evidence="5 6">
    <name type="scientific">Dioscorea cayennensis subsp. rotundata</name>
    <name type="common">White Guinea yam</name>
    <name type="synonym">Dioscorea rotundata</name>
    <dbReference type="NCBI Taxonomy" id="55577"/>
    <lineage>
        <taxon>Eukaryota</taxon>
        <taxon>Viridiplantae</taxon>
        <taxon>Streptophyta</taxon>
        <taxon>Embryophyta</taxon>
        <taxon>Tracheophyta</taxon>
        <taxon>Spermatophyta</taxon>
        <taxon>Magnoliopsida</taxon>
        <taxon>Liliopsida</taxon>
        <taxon>Dioscoreales</taxon>
        <taxon>Dioscoreaceae</taxon>
        <taxon>Dioscorea</taxon>
    </lineage>
</organism>
<name>A0AB40D612_DIOCR</name>
<dbReference type="Pfam" id="PF02298">
    <property type="entry name" value="Cu_bind_like"/>
    <property type="match status" value="1"/>
</dbReference>
<evidence type="ECO:0000259" key="4">
    <source>
        <dbReference type="PROSITE" id="PS51485"/>
    </source>
</evidence>
<dbReference type="InterPro" id="IPR039391">
    <property type="entry name" value="Phytocyanin-like"/>
</dbReference>
<keyword evidence="2" id="KW-0325">Glycoprotein</keyword>
<dbReference type="FunFam" id="2.60.40.420:FF:000034">
    <property type="entry name" value="Cupredoxin superfamily protein"/>
    <property type="match status" value="1"/>
</dbReference>
<dbReference type="AlphaFoldDB" id="A0AB40D612"/>
<keyword evidence="3" id="KW-0472">Membrane</keyword>
<keyword evidence="3" id="KW-0812">Transmembrane</keyword>
<dbReference type="GO" id="GO:0009055">
    <property type="term" value="F:electron transfer activity"/>
    <property type="evidence" value="ECO:0007669"/>
    <property type="project" value="InterPro"/>
</dbReference>
<dbReference type="InterPro" id="IPR003245">
    <property type="entry name" value="Phytocyanin_dom"/>
</dbReference>
<dbReference type="Proteomes" id="UP001515500">
    <property type="component" value="Chromosome 3"/>
</dbReference>
<evidence type="ECO:0000256" key="2">
    <source>
        <dbReference type="ARBA" id="ARBA00023180"/>
    </source>
</evidence>
<evidence type="ECO:0000256" key="1">
    <source>
        <dbReference type="ARBA" id="ARBA00023157"/>
    </source>
</evidence>
<dbReference type="InterPro" id="IPR008972">
    <property type="entry name" value="Cupredoxin"/>
</dbReference>
<keyword evidence="5" id="KW-1185">Reference proteome</keyword>
<dbReference type="PANTHER" id="PTHR33021:SF31">
    <property type="entry name" value="OS02G0720100 PROTEIN"/>
    <property type="match status" value="1"/>
</dbReference>
<evidence type="ECO:0000256" key="3">
    <source>
        <dbReference type="SAM" id="Phobius"/>
    </source>
</evidence>
<dbReference type="Gene3D" id="2.60.40.420">
    <property type="entry name" value="Cupredoxins - blue copper proteins"/>
    <property type="match status" value="1"/>
</dbReference>
<protein>
    <submittedName>
        <fullName evidence="6">Mavicyanin-like</fullName>
    </submittedName>
</protein>
<dbReference type="SUPFAM" id="SSF49503">
    <property type="entry name" value="Cupredoxins"/>
    <property type="match status" value="1"/>
</dbReference>
<dbReference type="CDD" id="cd04216">
    <property type="entry name" value="Phytocyanin"/>
    <property type="match status" value="1"/>
</dbReference>
<dbReference type="GO" id="GO:0005886">
    <property type="term" value="C:plasma membrane"/>
    <property type="evidence" value="ECO:0007669"/>
    <property type="project" value="TreeGrafter"/>
</dbReference>
<reference evidence="6" key="1">
    <citation type="submission" date="2025-08" db="UniProtKB">
        <authorList>
            <consortium name="RefSeq"/>
        </authorList>
    </citation>
    <scope>IDENTIFICATION</scope>
</reference>
<keyword evidence="3" id="KW-1133">Transmembrane helix</keyword>
<evidence type="ECO:0000313" key="5">
    <source>
        <dbReference type="Proteomes" id="UP001515500"/>
    </source>
</evidence>
<dbReference type="PANTHER" id="PTHR33021">
    <property type="entry name" value="BLUE COPPER PROTEIN"/>
    <property type="match status" value="1"/>
</dbReference>
<feature type="domain" description="Phytocyanin" evidence="4">
    <location>
        <begin position="36"/>
        <end position="137"/>
    </location>
</feature>
<dbReference type="GeneID" id="120283508"/>
<proteinExistence type="predicted"/>
<feature type="transmembrane region" description="Helical" evidence="3">
    <location>
        <begin position="12"/>
        <end position="33"/>
    </location>
</feature>
<feature type="transmembrane region" description="Helical" evidence="3">
    <location>
        <begin position="170"/>
        <end position="190"/>
    </location>
</feature>
<sequence>MASGLFGYHGGVAIVVVLVALISSSCGVIMGSAQGVHHLVGGGHGWDASTSDLQAWSSQKVFRVGDNIWFAYSREKDSIVELGSRMEFESCDIKNPIRMYTSGFDKVVLEGEGARFFVSSKFDNCRNGLKLHVNVMPHNQDDNNKAMEMPSYFASALAAGPQPSSSPPPIVVAAGASLWAWIGIAACFMAF</sequence>
<dbReference type="RefSeq" id="XP_039146142.1">
    <property type="nucleotide sequence ID" value="XM_039290208.1"/>
</dbReference>
<accession>A0AB40D612</accession>
<dbReference type="PROSITE" id="PS51485">
    <property type="entry name" value="PHYTOCYANIN"/>
    <property type="match status" value="1"/>
</dbReference>
<keyword evidence="1" id="KW-1015">Disulfide bond</keyword>
<evidence type="ECO:0000313" key="6">
    <source>
        <dbReference type="RefSeq" id="XP_039146142.1"/>
    </source>
</evidence>